<dbReference type="AlphaFoldDB" id="H6QUS2"/>
<dbReference type="GeneID" id="13542058"/>
<protein>
    <submittedName>
        <fullName evidence="1">Uncharacterized protein</fullName>
    </submittedName>
</protein>
<reference evidence="2" key="1">
    <citation type="journal article" date="2011" name="Proc. Natl. Acad. Sci. U.S.A.">
        <title>Obligate biotrophy features unraveled by the genomic analysis of rust fungi.</title>
        <authorList>
            <person name="Duplessis S."/>
            <person name="Cuomo C.A."/>
            <person name="Lin Y.-C."/>
            <person name="Aerts A."/>
            <person name="Tisserant E."/>
            <person name="Veneault-Fourrey C."/>
            <person name="Joly D.L."/>
            <person name="Hacquard S."/>
            <person name="Amselem J."/>
            <person name="Cantarel B.L."/>
            <person name="Chiu R."/>
            <person name="Coutinho P.M."/>
            <person name="Feau N."/>
            <person name="Field M."/>
            <person name="Frey P."/>
            <person name="Gelhaye E."/>
            <person name="Goldberg J."/>
            <person name="Grabherr M.G."/>
            <person name="Kodira C.D."/>
            <person name="Kohler A."/>
            <person name="Kuees U."/>
            <person name="Lindquist E.A."/>
            <person name="Lucas S.M."/>
            <person name="Mago R."/>
            <person name="Mauceli E."/>
            <person name="Morin E."/>
            <person name="Murat C."/>
            <person name="Pangilinan J.L."/>
            <person name="Park R."/>
            <person name="Pearson M."/>
            <person name="Quesneville H."/>
            <person name="Rouhier N."/>
            <person name="Sakthikumar S."/>
            <person name="Salamov A.A."/>
            <person name="Schmutz J."/>
            <person name="Selles B."/>
            <person name="Shapiro H."/>
            <person name="Tanguay P."/>
            <person name="Tuskan G.A."/>
            <person name="Henrissat B."/>
            <person name="Van de Peer Y."/>
            <person name="Rouze P."/>
            <person name="Ellis J.G."/>
            <person name="Dodds P.N."/>
            <person name="Schein J.E."/>
            <person name="Zhong S."/>
            <person name="Hamelin R.C."/>
            <person name="Grigoriev I.V."/>
            <person name="Szabo L.J."/>
            <person name="Martin F."/>
        </authorList>
    </citation>
    <scope>NUCLEOTIDE SEQUENCE [LARGE SCALE GENOMIC DNA]</scope>
    <source>
        <strain evidence="2">CRL 75-36-700-3 / race SCCL</strain>
    </source>
</reference>
<dbReference type="InParanoid" id="H6QUS2"/>
<dbReference type="HOGENOM" id="CLU_2590915_0_0_1"/>
<accession>H6QUS2</accession>
<dbReference type="KEGG" id="pgr:PGTG_22507"/>
<keyword evidence="2" id="KW-1185">Reference proteome</keyword>
<name>H6QUS2_PUCGT</name>
<sequence length="80" mass="9150">MPLKVKRQTLAHRIKSCSHFPASGASRGCSPDWSLHRWTDRLRLLDAINLHVRMLIYRSRSIACAAFSESFDCYNGGRND</sequence>
<gene>
    <name evidence="1" type="ORF">PGTG_22507</name>
</gene>
<dbReference type="EMBL" id="DS178352">
    <property type="protein sequence ID" value="EHS64830.1"/>
    <property type="molecule type" value="Genomic_DNA"/>
</dbReference>
<proteinExistence type="predicted"/>
<dbReference type="RefSeq" id="XP_003888738.1">
    <property type="nucleotide sequence ID" value="XM_003888689.1"/>
</dbReference>
<dbReference type="VEuPathDB" id="FungiDB:PGTG_22507"/>
<evidence type="ECO:0000313" key="2">
    <source>
        <dbReference type="Proteomes" id="UP000008783"/>
    </source>
</evidence>
<organism evidence="1 2">
    <name type="scientific">Puccinia graminis f. sp. tritici (strain CRL 75-36-700-3 / race SCCL)</name>
    <name type="common">Black stem rust fungus</name>
    <dbReference type="NCBI Taxonomy" id="418459"/>
    <lineage>
        <taxon>Eukaryota</taxon>
        <taxon>Fungi</taxon>
        <taxon>Dikarya</taxon>
        <taxon>Basidiomycota</taxon>
        <taxon>Pucciniomycotina</taxon>
        <taxon>Pucciniomycetes</taxon>
        <taxon>Pucciniales</taxon>
        <taxon>Pucciniaceae</taxon>
        <taxon>Puccinia</taxon>
    </lineage>
</organism>
<dbReference type="Proteomes" id="UP000008783">
    <property type="component" value="Unassembled WGS sequence"/>
</dbReference>
<evidence type="ECO:0000313" key="1">
    <source>
        <dbReference type="EMBL" id="EHS64830.1"/>
    </source>
</evidence>